<dbReference type="EMBL" id="MN739063">
    <property type="protein sequence ID" value="QHS86832.1"/>
    <property type="molecule type" value="Genomic_DNA"/>
</dbReference>
<reference evidence="1" key="1">
    <citation type="journal article" date="2020" name="Nature">
        <title>Giant virus diversity and host interactions through global metagenomics.</title>
        <authorList>
            <person name="Schulz F."/>
            <person name="Roux S."/>
            <person name="Paez-Espino D."/>
            <person name="Jungbluth S."/>
            <person name="Walsh D.A."/>
            <person name="Denef V.J."/>
            <person name="McMahon K.D."/>
            <person name="Konstantinidis K.T."/>
            <person name="Eloe-Fadrosh E.A."/>
            <person name="Kyrpides N.C."/>
            <person name="Woyke T."/>
        </authorList>
    </citation>
    <scope>NUCLEOTIDE SEQUENCE</scope>
    <source>
        <strain evidence="1">GVMAG-M-3300009422-16</strain>
    </source>
</reference>
<evidence type="ECO:0000313" key="1">
    <source>
        <dbReference type="EMBL" id="QHS86832.1"/>
    </source>
</evidence>
<accession>A0A6C0B447</accession>
<protein>
    <submittedName>
        <fullName evidence="1">Uncharacterized protein</fullName>
    </submittedName>
</protein>
<proteinExistence type="predicted"/>
<sequence length="163" mass="19497">MKKIYYKVSKDVFINEIKYKNKVDLIKAVKNDWNRSLVLINNIKYCSFYDFLQRIRCDFNEYLEIILLLSNQSAHFYNYNKIFSILSKYSFHFSTKLDNPDTKSKICTEFIITPMIKQAVIKNTYNIYKIENSVKIYRILKITSIINLSLNNPIMVVLEFIDE</sequence>
<organism evidence="1">
    <name type="scientific">viral metagenome</name>
    <dbReference type="NCBI Taxonomy" id="1070528"/>
    <lineage>
        <taxon>unclassified sequences</taxon>
        <taxon>metagenomes</taxon>
        <taxon>organismal metagenomes</taxon>
    </lineage>
</organism>
<name>A0A6C0B447_9ZZZZ</name>
<dbReference type="AlphaFoldDB" id="A0A6C0B447"/>